<dbReference type="AlphaFoldDB" id="A0A383BXP3"/>
<dbReference type="Gene3D" id="1.10.10.60">
    <property type="entry name" value="Homeodomain-like"/>
    <property type="match status" value="1"/>
</dbReference>
<gene>
    <name evidence="5" type="ORF">METZ01_LOCUS477447</name>
</gene>
<dbReference type="SUPFAM" id="SSF46689">
    <property type="entry name" value="Homeodomain-like"/>
    <property type="match status" value="1"/>
</dbReference>
<organism evidence="5">
    <name type="scientific">marine metagenome</name>
    <dbReference type="NCBI Taxonomy" id="408172"/>
    <lineage>
        <taxon>unclassified sequences</taxon>
        <taxon>metagenomes</taxon>
        <taxon>ecological metagenomes</taxon>
    </lineage>
</organism>
<dbReference type="EMBL" id="UINC01204050">
    <property type="protein sequence ID" value="SVE24593.1"/>
    <property type="molecule type" value="Genomic_DNA"/>
</dbReference>
<keyword evidence="3" id="KW-0804">Transcription</keyword>
<protein>
    <recommendedName>
        <fullName evidence="4">HTH tetR-type domain-containing protein</fullName>
    </recommendedName>
</protein>
<dbReference type="PANTHER" id="PTHR47506:SF1">
    <property type="entry name" value="HTH-TYPE TRANSCRIPTIONAL REGULATOR YJDC"/>
    <property type="match status" value="1"/>
</dbReference>
<dbReference type="PRINTS" id="PR00455">
    <property type="entry name" value="HTHTETR"/>
</dbReference>
<dbReference type="InterPro" id="IPR001647">
    <property type="entry name" value="HTH_TetR"/>
</dbReference>
<evidence type="ECO:0000256" key="2">
    <source>
        <dbReference type="ARBA" id="ARBA00023125"/>
    </source>
</evidence>
<feature type="domain" description="HTH tetR-type" evidence="4">
    <location>
        <begin position="8"/>
        <end position="68"/>
    </location>
</feature>
<dbReference type="Gene3D" id="1.10.357.10">
    <property type="entry name" value="Tetracycline Repressor, domain 2"/>
    <property type="match status" value="1"/>
</dbReference>
<dbReference type="InterPro" id="IPR009057">
    <property type="entry name" value="Homeodomain-like_sf"/>
</dbReference>
<evidence type="ECO:0000313" key="5">
    <source>
        <dbReference type="EMBL" id="SVE24593.1"/>
    </source>
</evidence>
<dbReference type="PROSITE" id="PS50977">
    <property type="entry name" value="HTH_TETR_2"/>
    <property type="match status" value="1"/>
</dbReference>
<name>A0A383BXP3_9ZZZZ</name>
<reference evidence="5" key="1">
    <citation type="submission" date="2018-05" db="EMBL/GenBank/DDBJ databases">
        <authorList>
            <person name="Lanie J.A."/>
            <person name="Ng W.-L."/>
            <person name="Kazmierczak K.M."/>
            <person name="Andrzejewski T.M."/>
            <person name="Davidsen T.M."/>
            <person name="Wayne K.J."/>
            <person name="Tettelin H."/>
            <person name="Glass J.I."/>
            <person name="Rusch D."/>
            <person name="Podicherti R."/>
            <person name="Tsui H.-C.T."/>
            <person name="Winkler M.E."/>
        </authorList>
    </citation>
    <scope>NUCLEOTIDE SEQUENCE</scope>
</reference>
<sequence length="148" mass="17375">MAENLPKKERQSQIMEAAMKVFTKKGYSSARMDDIVEESGLSKGAIYHHFEGKKDVFLALIGHWETQTFPDFYSRNGMDRSASSTLRDFANEIIKVYKTRSYVFHAEVEFWSLSNQDEEVRKRSQDLYEKIINLFELVINKGMRNKEF</sequence>
<dbReference type="GO" id="GO:0003677">
    <property type="term" value="F:DNA binding"/>
    <property type="evidence" value="ECO:0007669"/>
    <property type="project" value="UniProtKB-KW"/>
</dbReference>
<evidence type="ECO:0000259" key="4">
    <source>
        <dbReference type="PROSITE" id="PS50977"/>
    </source>
</evidence>
<keyword evidence="2" id="KW-0238">DNA-binding</keyword>
<keyword evidence="1" id="KW-0805">Transcription regulation</keyword>
<feature type="non-terminal residue" evidence="5">
    <location>
        <position position="148"/>
    </location>
</feature>
<evidence type="ECO:0000256" key="3">
    <source>
        <dbReference type="ARBA" id="ARBA00023163"/>
    </source>
</evidence>
<dbReference type="Pfam" id="PF00440">
    <property type="entry name" value="TetR_N"/>
    <property type="match status" value="1"/>
</dbReference>
<proteinExistence type="predicted"/>
<dbReference type="PANTHER" id="PTHR47506">
    <property type="entry name" value="TRANSCRIPTIONAL REGULATORY PROTEIN"/>
    <property type="match status" value="1"/>
</dbReference>
<evidence type="ECO:0000256" key="1">
    <source>
        <dbReference type="ARBA" id="ARBA00023015"/>
    </source>
</evidence>
<accession>A0A383BXP3</accession>